<dbReference type="PANTHER" id="PTHR22789">
    <property type="entry name" value="FUCULOSE PHOSPHATE ALDOLASE"/>
    <property type="match status" value="1"/>
</dbReference>
<keyword evidence="1" id="KW-0479">Metal-binding</keyword>
<dbReference type="InterPro" id="IPR036409">
    <property type="entry name" value="Aldolase_II/adducin_N_sf"/>
</dbReference>
<dbReference type="GO" id="GO:0008738">
    <property type="term" value="F:L-fuculose-phosphate aldolase activity"/>
    <property type="evidence" value="ECO:0007669"/>
    <property type="project" value="UniProtKB-EC"/>
</dbReference>
<dbReference type="SUPFAM" id="SSF53639">
    <property type="entry name" value="AraD/HMP-PK domain-like"/>
    <property type="match status" value="1"/>
</dbReference>
<protein>
    <submittedName>
        <fullName evidence="4">L-fuculose phosphate aldolase</fullName>
        <ecNumber evidence="4">4.1.2.17</ecNumber>
    </submittedName>
</protein>
<evidence type="ECO:0000259" key="3">
    <source>
        <dbReference type="SMART" id="SM01007"/>
    </source>
</evidence>
<name>A0A1J5RFK5_9ZZZZ</name>
<dbReference type="EMBL" id="MLJW01000192">
    <property type="protein sequence ID" value="OIQ94154.1"/>
    <property type="molecule type" value="Genomic_DNA"/>
</dbReference>
<evidence type="ECO:0000256" key="2">
    <source>
        <dbReference type="ARBA" id="ARBA00023239"/>
    </source>
</evidence>
<feature type="domain" description="Class II aldolase/adducin N-terminal" evidence="3">
    <location>
        <begin position="34"/>
        <end position="208"/>
    </location>
</feature>
<organism evidence="4">
    <name type="scientific">mine drainage metagenome</name>
    <dbReference type="NCBI Taxonomy" id="410659"/>
    <lineage>
        <taxon>unclassified sequences</taxon>
        <taxon>metagenomes</taxon>
        <taxon>ecological metagenomes</taxon>
    </lineage>
</organism>
<dbReference type="InterPro" id="IPR001303">
    <property type="entry name" value="Aldolase_II/adducin_N"/>
</dbReference>
<dbReference type="Gene3D" id="3.40.225.10">
    <property type="entry name" value="Class II aldolase/adducin N-terminal domain"/>
    <property type="match status" value="1"/>
</dbReference>
<dbReference type="GO" id="GO:0019323">
    <property type="term" value="P:pentose catabolic process"/>
    <property type="evidence" value="ECO:0007669"/>
    <property type="project" value="TreeGrafter"/>
</dbReference>
<gene>
    <name evidence="4" type="primary">fucA_7</name>
    <name evidence="4" type="ORF">GALL_238830</name>
</gene>
<proteinExistence type="predicted"/>
<dbReference type="Pfam" id="PF00596">
    <property type="entry name" value="Aldolase_II"/>
    <property type="match status" value="1"/>
</dbReference>
<evidence type="ECO:0000313" key="4">
    <source>
        <dbReference type="EMBL" id="OIQ94154.1"/>
    </source>
</evidence>
<evidence type="ECO:0000256" key="1">
    <source>
        <dbReference type="ARBA" id="ARBA00022723"/>
    </source>
</evidence>
<keyword evidence="2 4" id="KW-0456">Lyase</keyword>
<dbReference type="SMART" id="SM01007">
    <property type="entry name" value="Aldolase_II"/>
    <property type="match status" value="1"/>
</dbReference>
<reference evidence="4" key="1">
    <citation type="submission" date="2016-10" db="EMBL/GenBank/DDBJ databases">
        <title>Sequence of Gallionella enrichment culture.</title>
        <authorList>
            <person name="Poehlein A."/>
            <person name="Muehling M."/>
            <person name="Daniel R."/>
        </authorList>
    </citation>
    <scope>NUCLEOTIDE SEQUENCE</scope>
</reference>
<dbReference type="GO" id="GO:0005829">
    <property type="term" value="C:cytosol"/>
    <property type="evidence" value="ECO:0007669"/>
    <property type="project" value="TreeGrafter"/>
</dbReference>
<dbReference type="PANTHER" id="PTHR22789:SF0">
    <property type="entry name" value="3-OXO-TETRONATE 4-PHOSPHATE DECARBOXYLASE-RELATED"/>
    <property type="match status" value="1"/>
</dbReference>
<comment type="caution">
    <text evidence="4">The sequence shown here is derived from an EMBL/GenBank/DDBJ whole genome shotgun (WGS) entry which is preliminary data.</text>
</comment>
<accession>A0A1J5RFK5</accession>
<dbReference type="InterPro" id="IPR050197">
    <property type="entry name" value="Aldolase_class_II_sugar_metab"/>
</dbReference>
<dbReference type="EC" id="4.1.2.17" evidence="4"/>
<dbReference type="GO" id="GO:0046872">
    <property type="term" value="F:metal ion binding"/>
    <property type="evidence" value="ECO:0007669"/>
    <property type="project" value="UniProtKB-KW"/>
</dbReference>
<dbReference type="AlphaFoldDB" id="A0A1J5RFK5"/>
<sequence>MVSLSNHERTPQRLPFDKLRANGILEMTEQTLRQDLLQTSRRMVELGLNRGTAGNASVRCGGDILITPSALPVAEMTEQDMVLLDADGKLLQGRKPSSEWRFHRDIFQARPEIGAVLHMHSTFATTIACLRRDVPAVHYHIAIAGGDTIRCTPYSVFGEQNLSDLALEALHGRKACLLGNHGMIALGKDLAEALSVALEVEYLCEIYWRTLQAGEPHILTAQQMHEVQEKFVGYKKRS</sequence>